<dbReference type="Gene3D" id="6.10.140.2220">
    <property type="match status" value="1"/>
</dbReference>
<feature type="domain" description="MYND-type" evidence="6">
    <location>
        <begin position="37"/>
        <end position="64"/>
    </location>
</feature>
<dbReference type="GO" id="GO:0008270">
    <property type="term" value="F:zinc ion binding"/>
    <property type="evidence" value="ECO:0007669"/>
    <property type="project" value="UniProtKB-KW"/>
</dbReference>
<comment type="caution">
    <text evidence="7">The sequence shown here is derived from an EMBL/GenBank/DDBJ whole genome shotgun (WGS) entry which is preliminary data.</text>
</comment>
<dbReference type="GO" id="GO:0005634">
    <property type="term" value="C:nucleus"/>
    <property type="evidence" value="ECO:0007669"/>
    <property type="project" value="TreeGrafter"/>
</dbReference>
<dbReference type="InterPro" id="IPR001214">
    <property type="entry name" value="SET_dom"/>
</dbReference>
<keyword evidence="3" id="KW-0862">Zinc</keyword>
<dbReference type="InterPro" id="IPR002893">
    <property type="entry name" value="Znf_MYND"/>
</dbReference>
<accession>A0AAW1RJ39</accession>
<dbReference type="Gene3D" id="1.25.40.10">
    <property type="entry name" value="Tetratricopeptide repeat domain"/>
    <property type="match status" value="1"/>
</dbReference>
<keyword evidence="2 4" id="KW-0863">Zinc-finger</keyword>
<evidence type="ECO:0008006" key="9">
    <source>
        <dbReference type="Google" id="ProtNLM"/>
    </source>
</evidence>
<proteinExistence type="predicted"/>
<dbReference type="SMART" id="SM00317">
    <property type="entry name" value="SET"/>
    <property type="match status" value="1"/>
</dbReference>
<evidence type="ECO:0000259" key="5">
    <source>
        <dbReference type="PROSITE" id="PS50280"/>
    </source>
</evidence>
<dbReference type="Proteomes" id="UP001438707">
    <property type="component" value="Unassembled WGS sequence"/>
</dbReference>
<keyword evidence="8" id="KW-1185">Reference proteome</keyword>
<dbReference type="PANTHER" id="PTHR12197:SF251">
    <property type="entry name" value="EG:BACR7C10.4 PROTEIN"/>
    <property type="match status" value="1"/>
</dbReference>
<dbReference type="PROSITE" id="PS50865">
    <property type="entry name" value="ZF_MYND_2"/>
    <property type="match status" value="1"/>
</dbReference>
<protein>
    <recommendedName>
        <fullName evidence="9">SET domain-containing protein</fullName>
    </recommendedName>
</protein>
<dbReference type="InterPro" id="IPR046341">
    <property type="entry name" value="SET_dom_sf"/>
</dbReference>
<feature type="domain" description="SET" evidence="5">
    <location>
        <begin position="3"/>
        <end position="222"/>
    </location>
</feature>
<name>A0AAW1RJ39_9CHLO</name>
<evidence type="ECO:0000313" key="7">
    <source>
        <dbReference type="EMBL" id="KAK9833733.1"/>
    </source>
</evidence>
<keyword evidence="1" id="KW-0479">Metal-binding</keyword>
<evidence type="ECO:0000256" key="4">
    <source>
        <dbReference type="PROSITE-ProRule" id="PRU00134"/>
    </source>
</evidence>
<dbReference type="Pfam" id="PF00856">
    <property type="entry name" value="SET"/>
    <property type="match status" value="1"/>
</dbReference>
<dbReference type="Gene3D" id="2.170.270.10">
    <property type="entry name" value="SET domain"/>
    <property type="match status" value="1"/>
</dbReference>
<dbReference type="PANTHER" id="PTHR12197">
    <property type="entry name" value="HISTONE-LYSINE N-METHYLTRANSFERASE SMYD"/>
    <property type="match status" value="1"/>
</dbReference>
<organism evidence="7 8">
    <name type="scientific">Apatococcus lobatus</name>
    <dbReference type="NCBI Taxonomy" id="904363"/>
    <lineage>
        <taxon>Eukaryota</taxon>
        <taxon>Viridiplantae</taxon>
        <taxon>Chlorophyta</taxon>
        <taxon>core chlorophytes</taxon>
        <taxon>Trebouxiophyceae</taxon>
        <taxon>Chlorellales</taxon>
        <taxon>Chlorellaceae</taxon>
        <taxon>Apatococcus</taxon>
    </lineage>
</organism>
<dbReference type="Gene3D" id="1.10.220.160">
    <property type="match status" value="1"/>
</dbReference>
<dbReference type="AlphaFoldDB" id="A0AAW1RJ39"/>
<sequence>MPAHISIAESPDRGRHLVADQIIPPGETFTAGQSLLRCSRCRLARYSSREAQLAAWKNGHRAECSALRACAPRMPPATIRLAGRVLWKSQVHDQHHEPEGGTYEELEQLHSHWSSLPDDRKQSFAQMAALTREYMDGAGDQAPNATQHDVRKIALLIARFACNNHTICDEELRPIGTGIYPKAALANHSCTPNAVQSFRGNRIIFRTVRQIRMGEEICISYLELTGTHAERRAALLSSYHFDIALQGLPDPAASLLTASVFQGKEVKCRIRIEMHTTAPCTTDETDGLKLGLEVVGKPLDISNGVMASLAHSAASTQRVRVEESFNLDAQDLGGAGPEDDDQQGSQVHVDVWGPYWTGGDARLEQAKRVADAAASLLLSQQQAEALLAAQDPEQGLRVATQASAAGALAAEPVLGGHHVLRMRLQEVLLRCAIACGAWPAALHAARSLAATYHLLYPPIWPNLGLHKAIHAKVAMHQQLPAEALEQGRAALLCLEQVQPGSQSLREIEGLCHQAQQELGPF</sequence>
<gene>
    <name evidence="7" type="ORF">WJX74_004208</name>
</gene>
<dbReference type="SUPFAM" id="SSF82199">
    <property type="entry name" value="SET domain"/>
    <property type="match status" value="1"/>
</dbReference>
<evidence type="ECO:0000256" key="1">
    <source>
        <dbReference type="ARBA" id="ARBA00022723"/>
    </source>
</evidence>
<evidence type="ECO:0000256" key="2">
    <source>
        <dbReference type="ARBA" id="ARBA00022771"/>
    </source>
</evidence>
<dbReference type="Pfam" id="PF01753">
    <property type="entry name" value="zf-MYND"/>
    <property type="match status" value="1"/>
</dbReference>
<dbReference type="InterPro" id="IPR011990">
    <property type="entry name" value="TPR-like_helical_dom_sf"/>
</dbReference>
<dbReference type="EMBL" id="JALJOS010000010">
    <property type="protein sequence ID" value="KAK9833733.1"/>
    <property type="molecule type" value="Genomic_DNA"/>
</dbReference>
<dbReference type="InterPro" id="IPR050869">
    <property type="entry name" value="H3K4_H4K5_MeTrfase"/>
</dbReference>
<evidence type="ECO:0000256" key="3">
    <source>
        <dbReference type="ARBA" id="ARBA00022833"/>
    </source>
</evidence>
<evidence type="ECO:0000259" key="6">
    <source>
        <dbReference type="PROSITE" id="PS50865"/>
    </source>
</evidence>
<reference evidence="7 8" key="1">
    <citation type="journal article" date="2024" name="Nat. Commun.">
        <title>Phylogenomics reveals the evolutionary origins of lichenization in chlorophyte algae.</title>
        <authorList>
            <person name="Puginier C."/>
            <person name="Libourel C."/>
            <person name="Otte J."/>
            <person name="Skaloud P."/>
            <person name="Haon M."/>
            <person name="Grisel S."/>
            <person name="Petersen M."/>
            <person name="Berrin J.G."/>
            <person name="Delaux P.M."/>
            <person name="Dal Grande F."/>
            <person name="Keller J."/>
        </authorList>
    </citation>
    <scope>NUCLEOTIDE SEQUENCE [LARGE SCALE GENOMIC DNA]</scope>
    <source>
        <strain evidence="7 8">SAG 2145</strain>
    </source>
</reference>
<evidence type="ECO:0000313" key="8">
    <source>
        <dbReference type="Proteomes" id="UP001438707"/>
    </source>
</evidence>
<dbReference type="PROSITE" id="PS50280">
    <property type="entry name" value="SET"/>
    <property type="match status" value="1"/>
</dbReference>